<keyword evidence="4" id="KW-0238">DNA-binding</keyword>
<dbReference type="Pfam" id="PF04542">
    <property type="entry name" value="Sigma70_r2"/>
    <property type="match status" value="1"/>
</dbReference>
<dbReference type="GO" id="GO:0006352">
    <property type="term" value="P:DNA-templated transcription initiation"/>
    <property type="evidence" value="ECO:0007669"/>
    <property type="project" value="InterPro"/>
</dbReference>
<organism evidence="8 9">
    <name type="scientific">Embleya scabrispora</name>
    <dbReference type="NCBI Taxonomy" id="159449"/>
    <lineage>
        <taxon>Bacteria</taxon>
        <taxon>Bacillati</taxon>
        <taxon>Actinomycetota</taxon>
        <taxon>Actinomycetes</taxon>
        <taxon>Kitasatosporales</taxon>
        <taxon>Streptomycetaceae</taxon>
        <taxon>Embleya</taxon>
    </lineage>
</organism>
<gene>
    <name evidence="8" type="ORF">B4N89_39960</name>
</gene>
<dbReference type="RefSeq" id="WP_078981432.1">
    <property type="nucleotide sequence ID" value="NZ_MWQN01000003.1"/>
</dbReference>
<proteinExistence type="inferred from homology"/>
<dbReference type="GO" id="GO:0003677">
    <property type="term" value="F:DNA binding"/>
    <property type="evidence" value="ECO:0007669"/>
    <property type="project" value="UniProtKB-KW"/>
</dbReference>
<dbReference type="InterPro" id="IPR013325">
    <property type="entry name" value="RNA_pol_sigma_r2"/>
</dbReference>
<dbReference type="PANTHER" id="PTHR43133:SF8">
    <property type="entry name" value="RNA POLYMERASE SIGMA FACTOR HI_1459-RELATED"/>
    <property type="match status" value="1"/>
</dbReference>
<dbReference type="InterPro" id="IPR036388">
    <property type="entry name" value="WH-like_DNA-bd_sf"/>
</dbReference>
<dbReference type="InterPro" id="IPR039425">
    <property type="entry name" value="RNA_pol_sigma-70-like"/>
</dbReference>
<dbReference type="PANTHER" id="PTHR43133">
    <property type="entry name" value="RNA POLYMERASE ECF-TYPE SIGMA FACTO"/>
    <property type="match status" value="1"/>
</dbReference>
<evidence type="ECO:0000313" key="8">
    <source>
        <dbReference type="EMBL" id="OPC78341.1"/>
    </source>
</evidence>
<dbReference type="Gene3D" id="1.10.1740.10">
    <property type="match status" value="1"/>
</dbReference>
<protein>
    <submittedName>
        <fullName evidence="8">RNA polymerase subunit sigma-24</fullName>
    </submittedName>
</protein>
<evidence type="ECO:0000313" key="9">
    <source>
        <dbReference type="Proteomes" id="UP000190037"/>
    </source>
</evidence>
<dbReference type="InterPro" id="IPR013324">
    <property type="entry name" value="RNA_pol_sigma_r3/r4-like"/>
</dbReference>
<dbReference type="NCBIfam" id="TIGR02937">
    <property type="entry name" value="sigma70-ECF"/>
    <property type="match status" value="1"/>
</dbReference>
<keyword evidence="2" id="KW-0805">Transcription regulation</keyword>
<feature type="domain" description="RNA polymerase sigma factor 70 region 4 type 2" evidence="7">
    <location>
        <begin position="98"/>
        <end position="149"/>
    </location>
</feature>
<keyword evidence="5" id="KW-0804">Transcription</keyword>
<dbReference type="Gene3D" id="1.10.10.10">
    <property type="entry name" value="Winged helix-like DNA-binding domain superfamily/Winged helix DNA-binding domain"/>
    <property type="match status" value="1"/>
</dbReference>
<dbReference type="EMBL" id="MWQN01000003">
    <property type="protein sequence ID" value="OPC78341.1"/>
    <property type="molecule type" value="Genomic_DNA"/>
</dbReference>
<name>A0A1T3NNY7_9ACTN</name>
<dbReference type="STRING" id="159449.B4N89_39960"/>
<dbReference type="OrthoDB" id="9803203at2"/>
<evidence type="ECO:0000259" key="6">
    <source>
        <dbReference type="Pfam" id="PF04542"/>
    </source>
</evidence>
<comment type="caution">
    <text evidence="8">The sequence shown here is derived from an EMBL/GenBank/DDBJ whole genome shotgun (WGS) entry which is preliminary data.</text>
</comment>
<evidence type="ECO:0000256" key="2">
    <source>
        <dbReference type="ARBA" id="ARBA00023015"/>
    </source>
</evidence>
<keyword evidence="9" id="KW-1185">Reference proteome</keyword>
<reference evidence="8 9" key="1">
    <citation type="submission" date="2017-03" db="EMBL/GenBank/DDBJ databases">
        <title>Draft genome sequence of Streptomyces scabrisporus NF3, endophyte isolated from Amphipterygium adstringens.</title>
        <authorList>
            <person name="Vazquez M."/>
            <person name="Ceapa C.D."/>
            <person name="Rodriguez Luna D."/>
            <person name="Sanchez Esquivel S."/>
        </authorList>
    </citation>
    <scope>NUCLEOTIDE SEQUENCE [LARGE SCALE GENOMIC DNA]</scope>
    <source>
        <strain evidence="8 9">NF3</strain>
    </source>
</reference>
<dbReference type="AlphaFoldDB" id="A0A1T3NNY7"/>
<evidence type="ECO:0000259" key="7">
    <source>
        <dbReference type="Pfam" id="PF08281"/>
    </source>
</evidence>
<dbReference type="Pfam" id="PF08281">
    <property type="entry name" value="Sigma70_r4_2"/>
    <property type="match status" value="1"/>
</dbReference>
<dbReference type="InterPro" id="IPR014284">
    <property type="entry name" value="RNA_pol_sigma-70_dom"/>
</dbReference>
<evidence type="ECO:0000256" key="4">
    <source>
        <dbReference type="ARBA" id="ARBA00023125"/>
    </source>
</evidence>
<dbReference type="GO" id="GO:0016987">
    <property type="term" value="F:sigma factor activity"/>
    <property type="evidence" value="ECO:0007669"/>
    <property type="project" value="UniProtKB-KW"/>
</dbReference>
<feature type="domain" description="RNA polymerase sigma-70 region 2" evidence="6">
    <location>
        <begin position="9"/>
        <end position="74"/>
    </location>
</feature>
<dbReference type="Proteomes" id="UP000190037">
    <property type="component" value="Unassembled WGS sequence"/>
</dbReference>
<dbReference type="SUPFAM" id="SSF88946">
    <property type="entry name" value="Sigma2 domain of RNA polymerase sigma factors"/>
    <property type="match status" value="1"/>
</dbReference>
<evidence type="ECO:0000256" key="1">
    <source>
        <dbReference type="ARBA" id="ARBA00010641"/>
    </source>
</evidence>
<dbReference type="SUPFAM" id="SSF88659">
    <property type="entry name" value="Sigma3 and sigma4 domains of RNA polymerase sigma factors"/>
    <property type="match status" value="1"/>
</dbReference>
<sequence>MKQPFERVVDEHGDTVLRVCRAIVGVHDAEDAWSETFLAALRAYPDLPEDANVQAWLVTIAHRKAIDITRARRRHAVVTDDLPERPSTIGVPGSIDHELWDAVKALPPKQRRAVAYHHFAGLPYAAIAEIVGGTPAAIRRAASDGIRALRAALSAPTSKE</sequence>
<accession>A0A1T3NNY7</accession>
<keyword evidence="3" id="KW-0731">Sigma factor</keyword>
<evidence type="ECO:0000256" key="5">
    <source>
        <dbReference type="ARBA" id="ARBA00023163"/>
    </source>
</evidence>
<dbReference type="InterPro" id="IPR007627">
    <property type="entry name" value="RNA_pol_sigma70_r2"/>
</dbReference>
<dbReference type="InterPro" id="IPR013249">
    <property type="entry name" value="RNA_pol_sigma70_r4_t2"/>
</dbReference>
<evidence type="ECO:0000256" key="3">
    <source>
        <dbReference type="ARBA" id="ARBA00023082"/>
    </source>
</evidence>
<comment type="similarity">
    <text evidence="1">Belongs to the sigma-70 factor family. ECF subfamily.</text>
</comment>